<dbReference type="Pfam" id="PF08448">
    <property type="entry name" value="PAS_4"/>
    <property type="match status" value="2"/>
</dbReference>
<dbReference type="EC" id="2.7.13.3" evidence="2"/>
<dbReference type="PROSITE" id="PS50113">
    <property type="entry name" value="PAC"/>
    <property type="match status" value="1"/>
</dbReference>
<proteinExistence type="predicted"/>
<feature type="non-terminal residue" evidence="8">
    <location>
        <position position="623"/>
    </location>
</feature>
<feature type="domain" description="PAS" evidence="6">
    <location>
        <begin position="306"/>
        <end position="361"/>
    </location>
</feature>
<name>A0A3B0XDR2_9ZZZZ</name>
<evidence type="ECO:0000256" key="5">
    <source>
        <dbReference type="ARBA" id="ARBA00022777"/>
    </source>
</evidence>
<evidence type="ECO:0000313" key="8">
    <source>
        <dbReference type="EMBL" id="VAW62720.1"/>
    </source>
</evidence>
<dbReference type="InterPro" id="IPR000700">
    <property type="entry name" value="PAS-assoc_C"/>
</dbReference>
<dbReference type="PANTHER" id="PTHR43304">
    <property type="entry name" value="PHYTOCHROME-LIKE PROTEIN CPH1"/>
    <property type="match status" value="1"/>
</dbReference>
<dbReference type="PROSITE" id="PS50112">
    <property type="entry name" value="PAS"/>
    <property type="match status" value="3"/>
</dbReference>
<gene>
    <name evidence="8" type="ORF">MNBD_GAMMA09-2087</name>
</gene>
<feature type="domain" description="PAS" evidence="6">
    <location>
        <begin position="172"/>
        <end position="227"/>
    </location>
</feature>
<keyword evidence="4" id="KW-0808">Transferase</keyword>
<dbReference type="AlphaFoldDB" id="A0A3B0XDR2"/>
<evidence type="ECO:0000256" key="4">
    <source>
        <dbReference type="ARBA" id="ARBA00022679"/>
    </source>
</evidence>
<comment type="catalytic activity">
    <reaction evidence="1">
        <text>ATP + protein L-histidine = ADP + protein N-phospho-L-histidine.</text>
        <dbReference type="EC" id="2.7.13.3"/>
    </reaction>
</comment>
<dbReference type="SUPFAM" id="SSF47384">
    <property type="entry name" value="Homodimeric domain of signal transducing histidine kinase"/>
    <property type="match status" value="1"/>
</dbReference>
<evidence type="ECO:0000256" key="3">
    <source>
        <dbReference type="ARBA" id="ARBA00022553"/>
    </source>
</evidence>
<protein>
    <recommendedName>
        <fullName evidence="2">histidine kinase</fullName>
        <ecNumber evidence="2">2.7.13.3</ecNumber>
    </recommendedName>
</protein>
<dbReference type="InterPro" id="IPR003661">
    <property type="entry name" value="HisK_dim/P_dom"/>
</dbReference>
<dbReference type="Gene3D" id="3.30.450.20">
    <property type="entry name" value="PAS domain"/>
    <property type="match status" value="4"/>
</dbReference>
<dbReference type="Pfam" id="PF08447">
    <property type="entry name" value="PAS_3"/>
    <property type="match status" value="1"/>
</dbReference>
<dbReference type="InterPro" id="IPR000014">
    <property type="entry name" value="PAS"/>
</dbReference>
<dbReference type="GO" id="GO:0000155">
    <property type="term" value="F:phosphorelay sensor kinase activity"/>
    <property type="evidence" value="ECO:0007669"/>
    <property type="project" value="InterPro"/>
</dbReference>
<dbReference type="Pfam" id="PF00512">
    <property type="entry name" value="HisKA"/>
    <property type="match status" value="1"/>
</dbReference>
<dbReference type="CDD" id="cd00130">
    <property type="entry name" value="PAS"/>
    <property type="match status" value="3"/>
</dbReference>
<dbReference type="InterPro" id="IPR035965">
    <property type="entry name" value="PAS-like_dom_sf"/>
</dbReference>
<organism evidence="8">
    <name type="scientific">hydrothermal vent metagenome</name>
    <dbReference type="NCBI Taxonomy" id="652676"/>
    <lineage>
        <taxon>unclassified sequences</taxon>
        <taxon>metagenomes</taxon>
        <taxon>ecological metagenomes</taxon>
    </lineage>
</organism>
<dbReference type="EMBL" id="UOFI01000026">
    <property type="protein sequence ID" value="VAW62720.1"/>
    <property type="molecule type" value="Genomic_DNA"/>
</dbReference>
<dbReference type="NCBIfam" id="TIGR00229">
    <property type="entry name" value="sensory_box"/>
    <property type="match status" value="4"/>
</dbReference>
<keyword evidence="5 8" id="KW-0418">Kinase</keyword>
<evidence type="ECO:0000259" key="7">
    <source>
        <dbReference type="PROSITE" id="PS50113"/>
    </source>
</evidence>
<dbReference type="InterPro" id="IPR013655">
    <property type="entry name" value="PAS_fold_3"/>
</dbReference>
<dbReference type="SMART" id="SM00091">
    <property type="entry name" value="PAS"/>
    <property type="match status" value="4"/>
</dbReference>
<evidence type="ECO:0000256" key="2">
    <source>
        <dbReference type="ARBA" id="ARBA00012438"/>
    </source>
</evidence>
<dbReference type="InterPro" id="IPR052162">
    <property type="entry name" value="Sensor_kinase/Photoreceptor"/>
</dbReference>
<dbReference type="InterPro" id="IPR036097">
    <property type="entry name" value="HisK_dim/P_sf"/>
</dbReference>
<dbReference type="InterPro" id="IPR013656">
    <property type="entry name" value="PAS_4"/>
</dbReference>
<dbReference type="SUPFAM" id="SSF55785">
    <property type="entry name" value="PYP-like sensor domain (PAS domain)"/>
    <property type="match status" value="4"/>
</dbReference>
<reference evidence="8" key="1">
    <citation type="submission" date="2018-06" db="EMBL/GenBank/DDBJ databases">
        <authorList>
            <person name="Zhirakovskaya E."/>
        </authorList>
    </citation>
    <scope>NUCLEOTIDE SEQUENCE</scope>
</reference>
<feature type="domain" description="PAC" evidence="7">
    <location>
        <begin position="249"/>
        <end position="305"/>
    </location>
</feature>
<keyword evidence="3" id="KW-0597">Phosphoprotein</keyword>
<evidence type="ECO:0000256" key="1">
    <source>
        <dbReference type="ARBA" id="ARBA00000085"/>
    </source>
</evidence>
<evidence type="ECO:0000259" key="6">
    <source>
        <dbReference type="PROSITE" id="PS50112"/>
    </source>
</evidence>
<feature type="domain" description="PAS" evidence="6">
    <location>
        <begin position="434"/>
        <end position="504"/>
    </location>
</feature>
<dbReference type="CDD" id="cd00082">
    <property type="entry name" value="HisKA"/>
    <property type="match status" value="1"/>
</dbReference>
<dbReference type="Pfam" id="PF13188">
    <property type="entry name" value="PAS_8"/>
    <property type="match status" value="1"/>
</dbReference>
<sequence length="623" mass="70354">MNLSSDTTNQQLVNELAEAHATIAELKQQLSHAQAPVILPGDKFRSIVNASPVPHALNDNHQNIIYLNPAFVNTFGYELKDVPTLDDWWPKAYPDPEYRQWITDTWQQHLERAISGNQPFETMEVKIRCKDNSEKSIIVSGTTLGNDCDGAHLVTFYDISQARTLEQQLKQALALLENVINSTPDLIFVKNNELKTILCNESFAHAMGKRREDMYGKSDIENGWNPDLVQGKPEDGVRGYMHDDLDALSGMDVHNPDDPANINGKIRIFDTHKRPLKDEEGNIFGVLGIARDVTEHKKAQIKLKQSEVRFRSIFESVKNIAVQGYDQNRNVIFWNPASVALYGYSEEEALGQKIETLIIPEHMCEQVINAIEQWLTHDIPVPTTELTLQNKWGQPVQVYSSHTLLRPDDDCAELYCLDVNISEQLQTQKELQRVNAELDTTLRTIPDLLFELDEDGRYIHIWAQNETLLAAQKQELLGCTVSEKLPADAAEIVMSALEKATKTGYSHGQIISLPLTTGVHWFELSTAIKPCTDSDSKKSFIVLSRDITERVRVEEQLRRSQKMDALGKLTGGIAHDFNNMLGVILGYTELLEEKLADEPQSLRYLESIMTAGNRARTLTSKLL</sequence>
<accession>A0A3B0XDR2</accession>
<dbReference type="PANTHER" id="PTHR43304:SF1">
    <property type="entry name" value="PAC DOMAIN-CONTAINING PROTEIN"/>
    <property type="match status" value="1"/>
</dbReference>
<dbReference type="Gene3D" id="1.10.287.130">
    <property type="match status" value="1"/>
</dbReference>